<evidence type="ECO:0008006" key="4">
    <source>
        <dbReference type="Google" id="ProtNLM"/>
    </source>
</evidence>
<accession>A0ABQ9XNT7</accession>
<dbReference type="Proteomes" id="UP001281761">
    <property type="component" value="Unassembled WGS sequence"/>
</dbReference>
<evidence type="ECO:0000256" key="1">
    <source>
        <dbReference type="SAM" id="MobiDB-lite"/>
    </source>
</evidence>
<organism evidence="2 3">
    <name type="scientific">Blattamonas nauphoetae</name>
    <dbReference type="NCBI Taxonomy" id="2049346"/>
    <lineage>
        <taxon>Eukaryota</taxon>
        <taxon>Metamonada</taxon>
        <taxon>Preaxostyla</taxon>
        <taxon>Oxymonadida</taxon>
        <taxon>Blattamonas</taxon>
    </lineage>
</organism>
<feature type="region of interest" description="Disordered" evidence="1">
    <location>
        <begin position="252"/>
        <end position="277"/>
    </location>
</feature>
<feature type="region of interest" description="Disordered" evidence="1">
    <location>
        <begin position="389"/>
        <end position="466"/>
    </location>
</feature>
<feature type="compositionally biased region" description="Basic and acidic residues" evidence="1">
    <location>
        <begin position="412"/>
        <end position="424"/>
    </location>
</feature>
<dbReference type="EMBL" id="JARBJD010000113">
    <property type="protein sequence ID" value="KAK2951790.1"/>
    <property type="molecule type" value="Genomic_DNA"/>
</dbReference>
<feature type="compositionally biased region" description="Polar residues" evidence="1">
    <location>
        <begin position="266"/>
        <end position="277"/>
    </location>
</feature>
<evidence type="ECO:0000313" key="3">
    <source>
        <dbReference type="Proteomes" id="UP001281761"/>
    </source>
</evidence>
<dbReference type="Gene3D" id="1.10.238.10">
    <property type="entry name" value="EF-hand"/>
    <property type="match status" value="1"/>
</dbReference>
<comment type="caution">
    <text evidence="2">The sequence shown here is derived from an EMBL/GenBank/DDBJ whole genome shotgun (WGS) entry which is preliminary data.</text>
</comment>
<reference evidence="2 3" key="1">
    <citation type="journal article" date="2022" name="bioRxiv">
        <title>Genomics of Preaxostyla Flagellates Illuminates Evolutionary Transitions and the Path Towards Mitochondrial Loss.</title>
        <authorList>
            <person name="Novak L.V.F."/>
            <person name="Treitli S.C."/>
            <person name="Pyrih J."/>
            <person name="Halakuc P."/>
            <person name="Pipaliya S.V."/>
            <person name="Vacek V."/>
            <person name="Brzon O."/>
            <person name="Soukal P."/>
            <person name="Eme L."/>
            <person name="Dacks J.B."/>
            <person name="Karnkowska A."/>
            <person name="Elias M."/>
            <person name="Hampl V."/>
        </authorList>
    </citation>
    <scope>NUCLEOTIDE SEQUENCE [LARGE SCALE GENOMIC DNA]</scope>
    <source>
        <strain evidence="2">NAU3</strain>
        <tissue evidence="2">Gut</tissue>
    </source>
</reference>
<dbReference type="InterPro" id="IPR011992">
    <property type="entry name" value="EF-hand-dom_pair"/>
</dbReference>
<feature type="compositionally biased region" description="Pro residues" evidence="1">
    <location>
        <begin position="116"/>
        <end position="129"/>
    </location>
</feature>
<protein>
    <recommendedName>
        <fullName evidence="4">EF-hand domain-containing protein</fullName>
    </recommendedName>
</protein>
<feature type="compositionally biased region" description="Polar residues" evidence="1">
    <location>
        <begin position="174"/>
        <end position="188"/>
    </location>
</feature>
<sequence>MTSTRSSRSQSPSRALVHNTPYHVQSMFAIGEAFTQIEPTNFYQLCKSLDTRKTGKLFPDSLRKALAGAKIGVSSNQIDAAVKHAEVDTLGAIDYKDFMQKVGRLYEQKLNQPDLSRPPPSPGRTPRPVSPGSQQPHVKWDDNTATPNRPTKGTKILSLKNPTPIIGTPPRSKAPSSESATRNPSQKIAEQATEIKERLGGNDRCRELASALYTMDPHGKGRITRREFVIALEGVGIPVNKEDMDTISELSDAKKMARTPKRTTSREGQTPRQGDTTHLLTHKDRMLSTEVTPERRRFRRHELNDIITDDGDDVLLSYPLFLTNLSIPHQPVASPRPLTVTQTTAHLLHPDQYQKRPTTAFSQNLADPINRRPWAVYRRNASLDIIAHSDMSNDKPKPTHQTGMLPPSFAEEEYKKEEERIERMRQRRSQSASRTLYSSQRVEDLIKQTPQKEQPRPTRSQSALHKKVTEDHLWGLGSETGKVGDLLSVDGKVRVAPRNSDPKVMRSSIVFNDFVPVFNDEKRPLRERYSSHSSANVSALLNDPDPLERSVHMSPSHNKFVQQKSSVGELLKGGYPVQSKYWTVEKKLPQWPE</sequence>
<name>A0ABQ9XNT7_9EUKA</name>
<feature type="compositionally biased region" description="Polar residues" evidence="1">
    <location>
        <begin position="448"/>
        <end position="463"/>
    </location>
</feature>
<dbReference type="SUPFAM" id="SSF47473">
    <property type="entry name" value="EF-hand"/>
    <property type="match status" value="1"/>
</dbReference>
<feature type="region of interest" description="Disordered" evidence="1">
    <location>
        <begin position="109"/>
        <end position="189"/>
    </location>
</feature>
<keyword evidence="3" id="KW-1185">Reference proteome</keyword>
<evidence type="ECO:0000313" key="2">
    <source>
        <dbReference type="EMBL" id="KAK2951790.1"/>
    </source>
</evidence>
<gene>
    <name evidence="2" type="ORF">BLNAU_13283</name>
</gene>
<proteinExistence type="predicted"/>